<dbReference type="GO" id="GO:0030288">
    <property type="term" value="C:outer membrane-bounded periplasmic space"/>
    <property type="evidence" value="ECO:0007669"/>
    <property type="project" value="TreeGrafter"/>
</dbReference>
<dbReference type="EMBL" id="MLJW01005173">
    <property type="protein sequence ID" value="OIQ68675.1"/>
    <property type="molecule type" value="Genomic_DNA"/>
</dbReference>
<keyword evidence="1" id="KW-0732">Signal</keyword>
<dbReference type="AlphaFoldDB" id="A0A1J5PTS0"/>
<dbReference type="Pfam" id="PF03968">
    <property type="entry name" value="LptD_N"/>
    <property type="match status" value="1"/>
</dbReference>
<dbReference type="Gene3D" id="2.60.450.10">
    <property type="entry name" value="Lipopolysaccharide (LPS) transport protein A like domain"/>
    <property type="match status" value="1"/>
</dbReference>
<dbReference type="GO" id="GO:0017089">
    <property type="term" value="F:glycolipid transfer activity"/>
    <property type="evidence" value="ECO:0007669"/>
    <property type="project" value="TreeGrafter"/>
</dbReference>
<organism evidence="3">
    <name type="scientific">mine drainage metagenome</name>
    <dbReference type="NCBI Taxonomy" id="410659"/>
    <lineage>
        <taxon>unclassified sequences</taxon>
        <taxon>metagenomes</taxon>
        <taxon>ecological metagenomes</taxon>
    </lineage>
</organism>
<evidence type="ECO:0000256" key="1">
    <source>
        <dbReference type="ARBA" id="ARBA00022729"/>
    </source>
</evidence>
<accession>A0A1J5PTS0</accession>
<reference evidence="3" key="1">
    <citation type="submission" date="2016-10" db="EMBL/GenBank/DDBJ databases">
        <title>Sequence of Gallionella enrichment culture.</title>
        <authorList>
            <person name="Poehlein A."/>
            <person name="Muehling M."/>
            <person name="Daniel R."/>
        </authorList>
    </citation>
    <scope>NUCLEOTIDE SEQUENCE</scope>
</reference>
<dbReference type="GO" id="GO:0015920">
    <property type="term" value="P:lipopolysaccharide transport"/>
    <property type="evidence" value="ECO:0007669"/>
    <property type="project" value="TreeGrafter"/>
</dbReference>
<dbReference type="InterPro" id="IPR005653">
    <property type="entry name" value="OstA-like_N"/>
</dbReference>
<evidence type="ECO:0000313" key="3">
    <source>
        <dbReference type="EMBL" id="OIQ68675.1"/>
    </source>
</evidence>
<feature type="domain" description="Organic solvent tolerance-like N-terminal" evidence="2">
    <location>
        <begin position="47"/>
        <end position="156"/>
    </location>
</feature>
<dbReference type="PANTHER" id="PTHR36504">
    <property type="entry name" value="LIPOPOLYSACCHARIDE EXPORT SYSTEM PROTEIN LPTA"/>
    <property type="match status" value="1"/>
</dbReference>
<name>A0A1J5PTS0_9ZZZZ</name>
<protein>
    <submittedName>
        <fullName evidence="3">LPS-assembly protein LptD</fullName>
    </submittedName>
</protein>
<gene>
    <name evidence="3" type="primary">lptD_15</name>
    <name evidence="3" type="ORF">GALL_497290</name>
</gene>
<evidence type="ECO:0000259" key="2">
    <source>
        <dbReference type="Pfam" id="PF03968"/>
    </source>
</evidence>
<comment type="caution">
    <text evidence="3">The sequence shown here is derived from an EMBL/GenBank/DDBJ whole genome shotgun (WGS) entry which is preliminary data.</text>
</comment>
<dbReference type="InterPro" id="IPR052037">
    <property type="entry name" value="LPS_export_LptA"/>
</dbReference>
<sequence length="174" mass="18028">MVQLIRSGTAAMALAAMVLTAGTMAGFAQTPQVAFNGLRQDPTLPVNVTADQLKVNQSDGTAVFSGHVIVGQGKMRLTAPLVRVEYDKTAGGDNGRISKLFASGGVTLNTGTEAAEAKDAVYAVNVGTMVLTGDVLLTQGQNAMSGQKLMIDLTQGTGQMDGRVQTVFQPKSNP</sequence>
<dbReference type="PANTHER" id="PTHR36504:SF1">
    <property type="entry name" value="LIPOPOLYSACCHARIDE EXPORT SYSTEM PROTEIN LPTA"/>
    <property type="match status" value="1"/>
</dbReference>
<proteinExistence type="predicted"/>
<dbReference type="GO" id="GO:0009279">
    <property type="term" value="C:cell outer membrane"/>
    <property type="evidence" value="ECO:0007669"/>
    <property type="project" value="TreeGrafter"/>
</dbReference>